<gene>
    <name evidence="5" type="ORF">BN59_00366</name>
</gene>
<dbReference type="RefSeq" id="WP_052403075.1">
    <property type="nucleotide sequence ID" value="NZ_CCVW01000001.1"/>
</dbReference>
<keyword evidence="1" id="KW-0812">Transmembrane</keyword>
<dbReference type="Gene3D" id="1.25.40.830">
    <property type="match status" value="1"/>
</dbReference>
<protein>
    <recommendedName>
        <fullName evidence="7">Effector protein B, substrate of the Dot/Icm secretion system</fullName>
    </recommendedName>
</protein>
<proteinExistence type="predicted"/>
<organism evidence="5 6">
    <name type="scientific">Legionella massiliensis</name>
    <dbReference type="NCBI Taxonomy" id="1034943"/>
    <lineage>
        <taxon>Bacteria</taxon>
        <taxon>Pseudomonadati</taxon>
        <taxon>Pseudomonadota</taxon>
        <taxon>Gammaproteobacteria</taxon>
        <taxon>Legionellales</taxon>
        <taxon>Legionellaceae</taxon>
        <taxon>Legionella</taxon>
    </lineage>
</organism>
<dbReference type="Gene3D" id="1.20.120.1700">
    <property type="match status" value="1"/>
</dbReference>
<dbReference type="InterPro" id="IPR040484">
    <property type="entry name" value="LepB_GAP_C"/>
</dbReference>
<dbReference type="OrthoDB" id="5619798at2"/>
<dbReference type="Proteomes" id="UP000044071">
    <property type="component" value="Unassembled WGS sequence"/>
</dbReference>
<dbReference type="AlphaFoldDB" id="A0A078KT24"/>
<feature type="domain" description="LepB GAP" evidence="3">
    <location>
        <begin position="552"/>
        <end position="631"/>
    </location>
</feature>
<evidence type="ECO:0000259" key="2">
    <source>
        <dbReference type="Pfam" id="PF18172"/>
    </source>
</evidence>
<feature type="transmembrane region" description="Helical" evidence="1">
    <location>
        <begin position="1035"/>
        <end position="1057"/>
    </location>
</feature>
<evidence type="ECO:0000313" key="5">
    <source>
        <dbReference type="EMBL" id="CDZ76102.1"/>
    </source>
</evidence>
<dbReference type="Pfam" id="PF18172">
    <property type="entry name" value="LepB_GAP_N"/>
    <property type="match status" value="1"/>
</dbReference>
<keyword evidence="6" id="KW-1185">Reference proteome</keyword>
<evidence type="ECO:0000259" key="3">
    <source>
        <dbReference type="Pfam" id="PF18227"/>
    </source>
</evidence>
<dbReference type="Pfam" id="PF18640">
    <property type="entry name" value="LepB_N"/>
    <property type="match status" value="1"/>
</dbReference>
<feature type="domain" description="LepB N-terminal" evidence="4">
    <location>
        <begin position="125"/>
        <end position="307"/>
    </location>
</feature>
<feature type="domain" description="LepB GAP" evidence="2">
    <location>
        <begin position="345"/>
        <end position="534"/>
    </location>
</feature>
<dbReference type="STRING" id="1034943.BN59_00366"/>
<dbReference type="Pfam" id="PF18227">
    <property type="entry name" value="LepB_GAP_C"/>
    <property type="match status" value="1"/>
</dbReference>
<evidence type="ECO:0000313" key="6">
    <source>
        <dbReference type="Proteomes" id="UP000044071"/>
    </source>
</evidence>
<name>A0A078KT24_9GAMM</name>
<keyword evidence="1" id="KW-0472">Membrane</keyword>
<accession>A0A078KT24</accession>
<dbReference type="InterPro" id="IPR041585">
    <property type="entry name" value="LepB_GAP_N"/>
</dbReference>
<reference evidence="5 6" key="1">
    <citation type="submission" date="2014-06" db="EMBL/GenBank/DDBJ databases">
        <authorList>
            <person name="Urmite Genomes Urmite Genomes"/>
        </authorList>
    </citation>
    <scope>NUCLEOTIDE SEQUENCE [LARGE SCALE GENOMIC DNA]</scope>
</reference>
<dbReference type="InterPro" id="IPR040519">
    <property type="entry name" value="LepB_N"/>
</dbReference>
<evidence type="ECO:0008006" key="7">
    <source>
        <dbReference type="Google" id="ProtNLM"/>
    </source>
</evidence>
<evidence type="ECO:0000259" key="4">
    <source>
        <dbReference type="Pfam" id="PF18640"/>
    </source>
</evidence>
<dbReference type="EMBL" id="CCSB01000001">
    <property type="protein sequence ID" value="CDZ76102.1"/>
    <property type="molecule type" value="Genomic_DNA"/>
</dbReference>
<keyword evidence="1" id="KW-1133">Transmembrane helix</keyword>
<sequence length="1111" mass="126174">MISYKGKNLTKFKDKTAGKNNSEVDGFYIDDEGKEYFIKKPKDKRELFTELFAGLLLKEFMARGLIDPNYFDSLICADYIQFEDGSYGLIQPKVSFTVLYDIIGTGYKDGSDRDPLFEMIAGPSHYPTLTQQGRYYGLSMALMFSLLLGDYSVHSGNVVVLNKFFDADTLIKQFARIDWGAAFRYFAQKENNEDILVPYEYQGWLNLKWLTKGYFANYKNIYGLFSAIATKASDLVGAMSEVPMKDIVNSALSQIPADMLDKATQVELAKYMAIDSFADASFGPEGDYQQVADIFSSVLNDRLAKITVLKEPVTQQESSAVHAEVDPPASMYQSIIVSEYKPVSITIDPEGALPEQFELLHQIIQKTKALDFRQIDFTRLAQQFNHHLDLLAHQTEVLNLWQHKPNSNVNMFAPYSSGSTKAILGSAYVAQYRESTILKRLYTMSEDGSLISLRFGAYEDAVRNYARDPVKVESLWLKIEALLTNSYAVINELHLLQNAQLSSDRDVNNLENIGHHVQNLNTYLGAFAESKRLLDQFFEKSSIAINKTATTFDSTCFYSISDPELLDMSGEQLVTICLDELFAATPSPLVVRIVKNDILWQRLLEGYSDGAFEQRVDKPQDKMICLQQWRQELSRFWTYKNSFYLNTSMIGKDLDAEEMGLHFQALPAAFQADEEIYQANKGVVDVLALWNSSNKNFLSKEQRFLAKKSEQSYSELQTAFKNLPSDLGQHYQSNMELYEKEMHYRHTLALHKEQADFDEAARTFAELSQALDQLSPDQKLIYQAEFAILQAILLNWQLQQLFIAQKLNFERAATPQAKVAMFSGLNVAFLALPPELSVQYQEQINASNKEVAYLRQLIAHQQQDTISKSRTTFPALKTAYDELHPQQKNSYQQSFETLEQNDTSYKLLLANQIIKNSNNIQTINGVLEALKNDGTLRNAAFKDIRLWSAISKSKKELLEPEVIRKDLLIIQKFYADRALPENDEEFGEEYNQSLINFYERTLEIRLSNLSVKAQATAIIAAAHEEFGHRHKAARYLADGLMLASILFFGLGLAIMGARYATSTSVFFSNAATKRETILTQEWMKKLEDLPDDDEAMQAHQLFNTPSAASAA</sequence>
<dbReference type="eggNOG" id="COG1196">
    <property type="taxonomic scope" value="Bacteria"/>
</dbReference>
<evidence type="ECO:0000256" key="1">
    <source>
        <dbReference type="SAM" id="Phobius"/>
    </source>
</evidence>